<dbReference type="EMBL" id="JABSTR010000005">
    <property type="protein sequence ID" value="KAH9372134.1"/>
    <property type="molecule type" value="Genomic_DNA"/>
</dbReference>
<dbReference type="SUPFAM" id="SSF46689">
    <property type="entry name" value="Homeodomain-like"/>
    <property type="match status" value="1"/>
</dbReference>
<gene>
    <name evidence="3" type="ORF">HPB48_003232</name>
</gene>
<dbReference type="InterPro" id="IPR025246">
    <property type="entry name" value="IS30-like_HTH"/>
</dbReference>
<proteinExistence type="predicted"/>
<comment type="caution">
    <text evidence="3">The sequence shown here is derived from an EMBL/GenBank/DDBJ whole genome shotgun (WGS) entry which is preliminary data.</text>
</comment>
<dbReference type="OMA" id="SEKASMC"/>
<dbReference type="Pfam" id="PF13936">
    <property type="entry name" value="HTH_38"/>
    <property type="match status" value="1"/>
</dbReference>
<dbReference type="Proteomes" id="UP000821853">
    <property type="component" value="Chromosome 3"/>
</dbReference>
<dbReference type="AlphaFoldDB" id="A0A9J6G144"/>
<organism evidence="3 4">
    <name type="scientific">Haemaphysalis longicornis</name>
    <name type="common">Bush tick</name>
    <dbReference type="NCBI Taxonomy" id="44386"/>
    <lineage>
        <taxon>Eukaryota</taxon>
        <taxon>Metazoa</taxon>
        <taxon>Ecdysozoa</taxon>
        <taxon>Arthropoda</taxon>
        <taxon>Chelicerata</taxon>
        <taxon>Arachnida</taxon>
        <taxon>Acari</taxon>
        <taxon>Parasitiformes</taxon>
        <taxon>Ixodida</taxon>
        <taxon>Ixodoidea</taxon>
        <taxon>Ixodidae</taxon>
        <taxon>Haemaphysalinae</taxon>
        <taxon>Haemaphysalis</taxon>
    </lineage>
</organism>
<dbReference type="InterPro" id="IPR009057">
    <property type="entry name" value="Homeodomain-like_sf"/>
</dbReference>
<dbReference type="Gene3D" id="1.10.10.60">
    <property type="entry name" value="Homeodomain-like"/>
    <property type="match status" value="1"/>
</dbReference>
<reference evidence="3 4" key="1">
    <citation type="journal article" date="2020" name="Cell">
        <title>Large-Scale Comparative Analyses of Tick Genomes Elucidate Their Genetic Diversity and Vector Capacities.</title>
        <authorList>
            <consortium name="Tick Genome and Microbiome Consortium (TIGMIC)"/>
            <person name="Jia N."/>
            <person name="Wang J."/>
            <person name="Shi W."/>
            <person name="Du L."/>
            <person name="Sun Y."/>
            <person name="Zhan W."/>
            <person name="Jiang J.F."/>
            <person name="Wang Q."/>
            <person name="Zhang B."/>
            <person name="Ji P."/>
            <person name="Bell-Sakyi L."/>
            <person name="Cui X.M."/>
            <person name="Yuan T.T."/>
            <person name="Jiang B.G."/>
            <person name="Yang W.F."/>
            <person name="Lam T.T."/>
            <person name="Chang Q.C."/>
            <person name="Ding S.J."/>
            <person name="Wang X.J."/>
            <person name="Zhu J.G."/>
            <person name="Ruan X.D."/>
            <person name="Zhao L."/>
            <person name="Wei J.T."/>
            <person name="Ye R.Z."/>
            <person name="Que T.C."/>
            <person name="Du C.H."/>
            <person name="Zhou Y.H."/>
            <person name="Cheng J.X."/>
            <person name="Dai P.F."/>
            <person name="Guo W.B."/>
            <person name="Han X.H."/>
            <person name="Huang E.J."/>
            <person name="Li L.F."/>
            <person name="Wei W."/>
            <person name="Gao Y.C."/>
            <person name="Liu J.Z."/>
            <person name="Shao H.Z."/>
            <person name="Wang X."/>
            <person name="Wang C.C."/>
            <person name="Yang T.C."/>
            <person name="Huo Q.B."/>
            <person name="Li W."/>
            <person name="Chen H.Y."/>
            <person name="Chen S.E."/>
            <person name="Zhou L.G."/>
            <person name="Ni X.B."/>
            <person name="Tian J.H."/>
            <person name="Sheng Y."/>
            <person name="Liu T."/>
            <person name="Pan Y.S."/>
            <person name="Xia L.Y."/>
            <person name="Li J."/>
            <person name="Zhao F."/>
            <person name="Cao W.C."/>
        </authorList>
    </citation>
    <scope>NUCLEOTIDE SEQUENCE [LARGE SCALE GENOMIC DNA]</scope>
    <source>
        <strain evidence="3">HaeL-2018</strain>
    </source>
</reference>
<dbReference type="VEuPathDB" id="VectorBase:HLOH_044386"/>
<name>A0A9J6G144_HAELO</name>
<comment type="subcellular location">
    <subcellularLocation>
        <location evidence="1">Nucleus</location>
    </subcellularLocation>
</comment>
<evidence type="ECO:0000259" key="2">
    <source>
        <dbReference type="Pfam" id="PF13936"/>
    </source>
</evidence>
<dbReference type="GO" id="GO:0005634">
    <property type="term" value="C:nucleus"/>
    <property type="evidence" value="ECO:0007669"/>
    <property type="project" value="UniProtKB-SubCell"/>
</dbReference>
<sequence length="98" mass="11279">MPRRLTLDERREIIALGKASFSQREIAKRVGRPQKTVNRILKAYFRENRVEDTRHQRRPRKTTKDEDELILAAAADNPFVTAKAIADELGLNVSLHTV</sequence>
<keyword evidence="4" id="KW-1185">Reference proteome</keyword>
<dbReference type="OrthoDB" id="9996331at2759"/>
<evidence type="ECO:0000313" key="3">
    <source>
        <dbReference type="EMBL" id="KAH9372134.1"/>
    </source>
</evidence>
<feature type="domain" description="Transposase IS30-like HTH" evidence="2">
    <location>
        <begin position="3"/>
        <end position="42"/>
    </location>
</feature>
<evidence type="ECO:0000313" key="4">
    <source>
        <dbReference type="Proteomes" id="UP000821853"/>
    </source>
</evidence>
<protein>
    <recommendedName>
        <fullName evidence="2">Transposase IS30-like HTH domain-containing protein</fullName>
    </recommendedName>
</protein>
<evidence type="ECO:0000256" key="1">
    <source>
        <dbReference type="ARBA" id="ARBA00004123"/>
    </source>
</evidence>
<accession>A0A9J6G144</accession>